<dbReference type="EMBL" id="LN679103">
    <property type="protein sequence ID" value="CEL59836.1"/>
    <property type="molecule type" value="Genomic_DNA"/>
</dbReference>
<dbReference type="GO" id="GO:0008270">
    <property type="term" value="F:zinc ion binding"/>
    <property type="evidence" value="ECO:0007669"/>
    <property type="project" value="InterPro"/>
</dbReference>
<dbReference type="AlphaFoldDB" id="A0A0B7FPD5"/>
<evidence type="ECO:0000313" key="4">
    <source>
        <dbReference type="Proteomes" id="UP000059188"/>
    </source>
</evidence>
<proteinExistence type="predicted"/>
<feature type="domain" description="Zn(2)-C6 fungal-type" evidence="2">
    <location>
        <begin position="161"/>
        <end position="199"/>
    </location>
</feature>
<evidence type="ECO:0000313" key="3">
    <source>
        <dbReference type="EMBL" id="CEL59836.1"/>
    </source>
</evidence>
<organism evidence="3 4">
    <name type="scientific">Thanatephorus cucumeris (strain AG1-IB / isolate 7/3/14)</name>
    <name type="common">Lettuce bottom rot fungus</name>
    <name type="synonym">Rhizoctonia solani</name>
    <dbReference type="NCBI Taxonomy" id="1108050"/>
    <lineage>
        <taxon>Eukaryota</taxon>
        <taxon>Fungi</taxon>
        <taxon>Dikarya</taxon>
        <taxon>Basidiomycota</taxon>
        <taxon>Agaricomycotina</taxon>
        <taxon>Agaricomycetes</taxon>
        <taxon>Cantharellales</taxon>
        <taxon>Ceratobasidiaceae</taxon>
        <taxon>Rhizoctonia</taxon>
        <taxon>Rhizoctonia solani AG-1</taxon>
    </lineage>
</organism>
<dbReference type="Proteomes" id="UP000059188">
    <property type="component" value="Unassembled WGS sequence"/>
</dbReference>
<sequence>MLMIDQMPEHNQTYLPTNSNINTWWPTTQNEEHSYHYQNQLHFGTQSQTQPPYLQVPQQWTNSAYGYTYDGIGAPEAHLGEPEPEPNAILYEEPEPALTDSPLTEPEYPCEESEPEVEEVEHSAAAGKRTRQSGEIGPDRPAKQRKSADGEREPARRSSRACLGCRRFKVRCMPGPSQCQPTEDSPCARCAQNGQHCHFKESLRGKYPTKKFAQLKRLHAHLEDTLRILTEITEHQAQVRSRSQTRSQSEPSSIAGPSSRSFY</sequence>
<dbReference type="InterPro" id="IPR036864">
    <property type="entry name" value="Zn2-C6_fun-type_DNA-bd_sf"/>
</dbReference>
<dbReference type="CDD" id="cd00067">
    <property type="entry name" value="GAL4"/>
    <property type="match status" value="1"/>
</dbReference>
<protein>
    <recommendedName>
        <fullName evidence="2">Zn(2)-C6 fungal-type domain-containing protein</fullName>
    </recommendedName>
</protein>
<gene>
    <name evidence="3" type="ORF">RSOLAG1IB_03770</name>
</gene>
<dbReference type="Gene3D" id="4.10.240.10">
    <property type="entry name" value="Zn(2)-C6 fungal-type DNA-binding domain"/>
    <property type="match status" value="1"/>
</dbReference>
<dbReference type="STRING" id="1108050.A0A0B7FPD5"/>
<dbReference type="InterPro" id="IPR001138">
    <property type="entry name" value="Zn2Cys6_DnaBD"/>
</dbReference>
<dbReference type="SUPFAM" id="SSF57701">
    <property type="entry name" value="Zn2/Cys6 DNA-binding domain"/>
    <property type="match status" value="1"/>
</dbReference>
<reference evidence="3 4" key="1">
    <citation type="submission" date="2014-11" db="EMBL/GenBank/DDBJ databases">
        <authorList>
            <person name="Wibberg Daniel"/>
        </authorList>
    </citation>
    <scope>NUCLEOTIDE SEQUENCE [LARGE SCALE GENOMIC DNA]</scope>
    <source>
        <strain evidence="3">Rhizoctonia solani AG1-IB 7/3/14</strain>
    </source>
</reference>
<evidence type="ECO:0000259" key="2">
    <source>
        <dbReference type="PROSITE" id="PS50048"/>
    </source>
</evidence>
<feature type="region of interest" description="Disordered" evidence="1">
    <location>
        <begin position="97"/>
        <end position="156"/>
    </location>
</feature>
<accession>A0A0B7FPD5</accession>
<feature type="compositionally biased region" description="Basic and acidic residues" evidence="1">
    <location>
        <begin position="137"/>
        <end position="156"/>
    </location>
</feature>
<name>A0A0B7FPD5_THACB</name>
<evidence type="ECO:0000256" key="1">
    <source>
        <dbReference type="SAM" id="MobiDB-lite"/>
    </source>
</evidence>
<keyword evidence="4" id="KW-1185">Reference proteome</keyword>
<feature type="compositionally biased region" description="Low complexity" evidence="1">
    <location>
        <begin position="236"/>
        <end position="253"/>
    </location>
</feature>
<feature type="compositionally biased region" description="Acidic residues" evidence="1">
    <location>
        <begin position="108"/>
        <end position="119"/>
    </location>
</feature>
<dbReference type="GO" id="GO:0000981">
    <property type="term" value="F:DNA-binding transcription factor activity, RNA polymerase II-specific"/>
    <property type="evidence" value="ECO:0007669"/>
    <property type="project" value="InterPro"/>
</dbReference>
<dbReference type="SMART" id="SM00066">
    <property type="entry name" value="GAL4"/>
    <property type="match status" value="1"/>
</dbReference>
<dbReference type="PROSITE" id="PS50048">
    <property type="entry name" value="ZN2_CY6_FUNGAL_2"/>
    <property type="match status" value="1"/>
</dbReference>
<feature type="region of interest" description="Disordered" evidence="1">
    <location>
        <begin position="235"/>
        <end position="263"/>
    </location>
</feature>
<dbReference type="OrthoDB" id="3266505at2759"/>